<sequence>MMRKYEEEIFSEVLYLHISKLLITGTFHQNMSNYMREQDKSSGKSSLFGVKINRRKKIYSNISNYKK</sequence>
<dbReference type="HOGENOM" id="CLU_2802314_0_0_2"/>
<accession>A0A0E3P496</accession>
<evidence type="ECO:0000313" key="1">
    <source>
        <dbReference type="EMBL" id="AKB28330.1"/>
    </source>
</evidence>
<reference evidence="1 2" key="1">
    <citation type="submission" date="2014-07" db="EMBL/GenBank/DDBJ databases">
        <title>Methanogenic archaea and the global carbon cycle.</title>
        <authorList>
            <person name="Henriksen J.R."/>
            <person name="Luke J."/>
            <person name="Reinhart S."/>
            <person name="Benedict M.N."/>
            <person name="Youngblut N.D."/>
            <person name="Metcalf M.E."/>
            <person name="Whitaker R.J."/>
            <person name="Metcalf W.W."/>
        </authorList>
    </citation>
    <scope>NUCLEOTIDE SEQUENCE [LARGE SCALE GENOMIC DNA]</scope>
    <source>
        <strain evidence="1 2">T4/M</strain>
    </source>
</reference>
<dbReference type="Proteomes" id="UP000033111">
    <property type="component" value="Chromosome"/>
</dbReference>
<dbReference type="PATRIC" id="fig|1434120.4.peg.2061"/>
<protein>
    <submittedName>
        <fullName evidence="1">Uncharacterized protein</fullName>
    </submittedName>
</protein>
<gene>
    <name evidence="1" type="ORF">MSSIT_1611</name>
</gene>
<name>A0A0E3P496_9EURY</name>
<dbReference type="AlphaFoldDB" id="A0A0E3P496"/>
<dbReference type="EMBL" id="CP009506">
    <property type="protein sequence ID" value="AKB28330.1"/>
    <property type="molecule type" value="Genomic_DNA"/>
</dbReference>
<dbReference type="KEGG" id="msw:MSSIT_1611"/>
<evidence type="ECO:0000313" key="2">
    <source>
        <dbReference type="Proteomes" id="UP000033111"/>
    </source>
</evidence>
<organism evidence="1 2">
    <name type="scientific">Methanosarcina siciliae T4/M</name>
    <dbReference type="NCBI Taxonomy" id="1434120"/>
    <lineage>
        <taxon>Archaea</taxon>
        <taxon>Methanobacteriati</taxon>
        <taxon>Methanobacteriota</taxon>
        <taxon>Stenosarchaea group</taxon>
        <taxon>Methanomicrobia</taxon>
        <taxon>Methanosarcinales</taxon>
        <taxon>Methanosarcinaceae</taxon>
        <taxon>Methanosarcina</taxon>
    </lineage>
</organism>
<proteinExistence type="predicted"/>
<keyword evidence="2" id="KW-1185">Reference proteome</keyword>